<dbReference type="RefSeq" id="WP_081146590.1">
    <property type="nucleotide sequence ID" value="NZ_LVYD01000041.1"/>
</dbReference>
<organism evidence="1 2">
    <name type="scientific">Niastella vici</name>
    <dbReference type="NCBI Taxonomy" id="1703345"/>
    <lineage>
        <taxon>Bacteria</taxon>
        <taxon>Pseudomonadati</taxon>
        <taxon>Bacteroidota</taxon>
        <taxon>Chitinophagia</taxon>
        <taxon>Chitinophagales</taxon>
        <taxon>Chitinophagaceae</taxon>
        <taxon>Niastella</taxon>
    </lineage>
</organism>
<dbReference type="Proteomes" id="UP000192796">
    <property type="component" value="Unassembled WGS sequence"/>
</dbReference>
<evidence type="ECO:0008006" key="3">
    <source>
        <dbReference type="Google" id="ProtNLM"/>
    </source>
</evidence>
<dbReference type="EMBL" id="LVYD01000041">
    <property type="protein sequence ID" value="OQP64777.1"/>
    <property type="molecule type" value="Genomic_DNA"/>
</dbReference>
<evidence type="ECO:0000313" key="2">
    <source>
        <dbReference type="Proteomes" id="UP000192796"/>
    </source>
</evidence>
<reference evidence="1 2" key="1">
    <citation type="submission" date="2016-03" db="EMBL/GenBank/DDBJ databases">
        <title>Niastella vici sp. nov., isolated from farmland soil.</title>
        <authorList>
            <person name="Chen L."/>
            <person name="Wang D."/>
            <person name="Yang S."/>
            <person name="Wang G."/>
        </authorList>
    </citation>
    <scope>NUCLEOTIDE SEQUENCE [LARGE SCALE GENOMIC DNA]</scope>
    <source>
        <strain evidence="1 2">DJ57</strain>
    </source>
</reference>
<sequence length="293" mass="32168">MKKIILYFACFLAIQNLSLSQTVRRNFADVNGDNYQDKIEYKDYGQNIIDIIVSFGSSSGTYGEPFTFSSHIDRGYPDKPWGFIDVNNDGKADFITIRGIPPDRLEQVTYFSNGNGLDTEHRTFTHYVDGGLTLLVYPTIKVTGLLEPEHDPDRNFQRGMPSYIYGGNSPESWVRGKATLDQASGILSITIQLETDATDAGPKGRVTVALTDCSGKAIANLTTDEVETGGKNPGSAKIVNFSSQKQIDPEKACKVCSLYVTAQKTGVKKALWDGNGDKLKDAFNIVVAYFSGQ</sequence>
<proteinExistence type="predicted"/>
<dbReference type="AlphaFoldDB" id="A0A1V9G2H2"/>
<comment type="caution">
    <text evidence="1">The sequence shown here is derived from an EMBL/GenBank/DDBJ whole genome shotgun (WGS) entry which is preliminary data.</text>
</comment>
<keyword evidence="2" id="KW-1185">Reference proteome</keyword>
<gene>
    <name evidence="1" type="ORF">A3860_18640</name>
</gene>
<dbReference type="SUPFAM" id="SSF69318">
    <property type="entry name" value="Integrin alpha N-terminal domain"/>
    <property type="match status" value="1"/>
</dbReference>
<dbReference type="OrthoDB" id="975117at2"/>
<accession>A0A1V9G2H2</accession>
<dbReference type="InterPro" id="IPR028994">
    <property type="entry name" value="Integrin_alpha_N"/>
</dbReference>
<evidence type="ECO:0000313" key="1">
    <source>
        <dbReference type="EMBL" id="OQP64777.1"/>
    </source>
</evidence>
<dbReference type="STRING" id="1703345.A3860_18640"/>
<name>A0A1V9G2H2_9BACT</name>
<protein>
    <recommendedName>
        <fullName evidence="3">VCBS repeat-containing protein</fullName>
    </recommendedName>
</protein>